<dbReference type="Gene3D" id="1.10.10.60">
    <property type="entry name" value="Homeodomain-like"/>
    <property type="match status" value="1"/>
</dbReference>
<evidence type="ECO:0000313" key="5">
    <source>
        <dbReference type="EMBL" id="WEK34963.1"/>
    </source>
</evidence>
<dbReference type="SUPFAM" id="SSF51215">
    <property type="entry name" value="Regulatory protein AraC"/>
    <property type="match status" value="1"/>
</dbReference>
<keyword evidence="1" id="KW-0805">Transcription regulation</keyword>
<proteinExistence type="predicted"/>
<protein>
    <submittedName>
        <fullName evidence="5">AraC family transcriptional regulator</fullName>
    </submittedName>
</protein>
<keyword evidence="3" id="KW-0804">Transcription</keyword>
<dbReference type="PANTHER" id="PTHR43280:SF32">
    <property type="entry name" value="TRANSCRIPTIONAL REGULATORY PROTEIN"/>
    <property type="match status" value="1"/>
</dbReference>
<accession>A0AAJ5WSP0</accession>
<dbReference type="PANTHER" id="PTHR43280">
    <property type="entry name" value="ARAC-FAMILY TRANSCRIPTIONAL REGULATOR"/>
    <property type="match status" value="1"/>
</dbReference>
<dbReference type="Pfam" id="PF02311">
    <property type="entry name" value="AraC_binding"/>
    <property type="match status" value="1"/>
</dbReference>
<sequence length="287" mass="32527">MDKMDELFNRFPQHGKLPIRLVAPDFGHLSPEEAKGWGSILRSPYYFFLFMLEGAAWHTVDLQQFEIGNNELLFVLPNQVHELPAAGHGVDYFKLGFDESCLSLLPRQYPFLINPLNSPKISFTPAAAGRVRAVFLVLLELLSDSGSRPELILAHLNSLLTEIDTAYFETGKKPADEKLARYIDFRVFVENNLTDHPTISEIAGELAINTNGLYQLVKQYSGLSPKAYITNRLILEAKRRLYYADNPSIKELAFDLGFNDPEYFSRLFKKVTGRTIAGFFQELSGDK</sequence>
<evidence type="ECO:0000256" key="1">
    <source>
        <dbReference type="ARBA" id="ARBA00023015"/>
    </source>
</evidence>
<dbReference type="AlphaFoldDB" id="A0AAJ5WSP0"/>
<organism evidence="5 6">
    <name type="scientific">Candidatus Pseudobacter hemicellulosilyticus</name>
    <dbReference type="NCBI Taxonomy" id="3121375"/>
    <lineage>
        <taxon>Bacteria</taxon>
        <taxon>Pseudomonadati</taxon>
        <taxon>Bacteroidota</taxon>
        <taxon>Chitinophagia</taxon>
        <taxon>Chitinophagales</taxon>
        <taxon>Chitinophagaceae</taxon>
        <taxon>Pseudobacter</taxon>
    </lineage>
</organism>
<keyword evidence="2" id="KW-0238">DNA-binding</keyword>
<evidence type="ECO:0000256" key="3">
    <source>
        <dbReference type="ARBA" id="ARBA00023163"/>
    </source>
</evidence>
<dbReference type="InterPro" id="IPR037923">
    <property type="entry name" value="HTH-like"/>
</dbReference>
<feature type="domain" description="HTH araC/xylS-type" evidence="4">
    <location>
        <begin position="183"/>
        <end position="282"/>
    </location>
</feature>
<dbReference type="SUPFAM" id="SSF46689">
    <property type="entry name" value="Homeodomain-like"/>
    <property type="match status" value="1"/>
</dbReference>
<name>A0AAJ5WSP0_9BACT</name>
<dbReference type="GO" id="GO:0043565">
    <property type="term" value="F:sequence-specific DNA binding"/>
    <property type="evidence" value="ECO:0007669"/>
    <property type="project" value="InterPro"/>
</dbReference>
<evidence type="ECO:0000259" key="4">
    <source>
        <dbReference type="PROSITE" id="PS01124"/>
    </source>
</evidence>
<dbReference type="InterPro" id="IPR018060">
    <property type="entry name" value="HTH_AraC"/>
</dbReference>
<dbReference type="Proteomes" id="UP001220610">
    <property type="component" value="Chromosome"/>
</dbReference>
<evidence type="ECO:0000313" key="6">
    <source>
        <dbReference type="Proteomes" id="UP001220610"/>
    </source>
</evidence>
<reference evidence="5" key="1">
    <citation type="submission" date="2023-03" db="EMBL/GenBank/DDBJ databases">
        <title>Andean soil-derived lignocellulolytic bacterial consortium as a source of novel taxa and putative plastic-active enzymes.</title>
        <authorList>
            <person name="Diaz-Garcia L."/>
            <person name="Chuvochina M."/>
            <person name="Feuerriegel G."/>
            <person name="Bunk B."/>
            <person name="Sproer C."/>
            <person name="Streit W.R."/>
            <person name="Rodriguez L.M."/>
            <person name="Overmann J."/>
            <person name="Jimenez D.J."/>
        </authorList>
    </citation>
    <scope>NUCLEOTIDE SEQUENCE</scope>
    <source>
        <strain evidence="5">MAG 7</strain>
    </source>
</reference>
<dbReference type="InterPro" id="IPR003313">
    <property type="entry name" value="AraC-bd"/>
</dbReference>
<dbReference type="GO" id="GO:0003700">
    <property type="term" value="F:DNA-binding transcription factor activity"/>
    <property type="evidence" value="ECO:0007669"/>
    <property type="project" value="InterPro"/>
</dbReference>
<evidence type="ECO:0000256" key="2">
    <source>
        <dbReference type="ARBA" id="ARBA00023125"/>
    </source>
</evidence>
<dbReference type="InterPro" id="IPR009057">
    <property type="entry name" value="Homeodomain-like_sf"/>
</dbReference>
<dbReference type="Pfam" id="PF12833">
    <property type="entry name" value="HTH_18"/>
    <property type="match status" value="1"/>
</dbReference>
<dbReference type="EMBL" id="CP119311">
    <property type="protein sequence ID" value="WEK34963.1"/>
    <property type="molecule type" value="Genomic_DNA"/>
</dbReference>
<dbReference type="SMART" id="SM00342">
    <property type="entry name" value="HTH_ARAC"/>
    <property type="match status" value="1"/>
</dbReference>
<dbReference type="PROSITE" id="PS01124">
    <property type="entry name" value="HTH_ARAC_FAMILY_2"/>
    <property type="match status" value="1"/>
</dbReference>
<gene>
    <name evidence="5" type="ORF">P0Y53_20945</name>
</gene>